<evidence type="ECO:0000313" key="3">
    <source>
        <dbReference type="Proteomes" id="UP000196151"/>
    </source>
</evidence>
<reference evidence="2" key="2">
    <citation type="submission" date="2017-05" db="EMBL/GenBank/DDBJ databases">
        <authorList>
            <consortium name="The Broad Institute Genomics Platform"/>
            <consortium name="The Broad Institute Genomic Center for Infectious Diseases"/>
            <person name="Earl A."/>
            <person name="Manson A."/>
            <person name="Schwartman J."/>
            <person name="Gilmore M."/>
            <person name="Abouelleil A."/>
            <person name="Cao P."/>
            <person name="Chapman S."/>
            <person name="Cusick C."/>
            <person name="Shea T."/>
            <person name="Young S."/>
            <person name="Neafsey D."/>
            <person name="Nusbaum C."/>
            <person name="Birren B."/>
        </authorList>
    </citation>
    <scope>NUCLEOTIDE SEQUENCE</scope>
    <source>
        <strain evidence="2">9D6_DIV0238</strain>
    </source>
</reference>
<proteinExistence type="predicted"/>
<dbReference type="OrthoDB" id="9814277at2"/>
<keyword evidence="3" id="KW-1185">Reference proteome</keyword>
<organism evidence="1">
    <name type="scientific">Candidatus Enterococcus dunnyi</name>
    <dbReference type="NCBI Taxonomy" id="1834192"/>
    <lineage>
        <taxon>Bacteria</taxon>
        <taxon>Bacillati</taxon>
        <taxon>Bacillota</taxon>
        <taxon>Bacilli</taxon>
        <taxon>Lactobacillales</taxon>
        <taxon>Enterococcaceae</taxon>
        <taxon>Enterococcus</taxon>
    </lineage>
</organism>
<sequence length="413" mass="48822">MSRSFNELIKDFNTIRSYAREFYINGFKHREEFQEKSLRSYDNERRRIESFLSEYTEWEQTAQGKTIRLELKQEPLDTNPLFKLWQTKSFTKNDVFLHFTILDCLTSYESLSLSELTELLHQEYLNHFDGAPTLSEITIRNKLKEYSGLGVLQEIEKEKRLHYQLVAPLSLEKKMIPVLHFYKEVLPGGVIGQFLLNKLNQKTESPFTFKHHFIVHSLDEEIVLTILAAITEHRYISVYQYNGKEAELIPLSLYVSTETGRQYLVGLLHKNLLTSIRIDNIKEVILKEPVEQYLDFQEQFSEKKETSWNGSFNQKPLKKLRVLLQILEGYEDYLMTRIAREQRMGISYRIDQKTVVFEIELIDLFAINPFLRTFVGRIISIESTDKEWETLFINDLKELIALYSPSKEVKIDD</sequence>
<evidence type="ECO:0000313" key="1">
    <source>
        <dbReference type="EMBL" id="OUZ35255.1"/>
    </source>
</evidence>
<evidence type="ECO:0008006" key="4">
    <source>
        <dbReference type="Google" id="ProtNLM"/>
    </source>
</evidence>
<dbReference type="EMBL" id="CP147246">
    <property type="protein sequence ID" value="WYJ92562.1"/>
    <property type="molecule type" value="Genomic_DNA"/>
</dbReference>
<accession>A0A200JEZ4</accession>
<dbReference type="EMBL" id="NIBQ01000001">
    <property type="protein sequence ID" value="OUZ35255.1"/>
    <property type="molecule type" value="Genomic_DNA"/>
</dbReference>
<dbReference type="AlphaFoldDB" id="A0A200JEZ4"/>
<dbReference type="RefSeq" id="WP_087639872.1">
    <property type="nucleotide sequence ID" value="NZ_CP147246.1"/>
</dbReference>
<reference evidence="2" key="3">
    <citation type="submission" date="2024-03" db="EMBL/GenBank/DDBJ databases">
        <title>The Genome Sequence of Enterococcus sp. DIV0238c.</title>
        <authorList>
            <consortium name="The Broad Institute Genomics Platform"/>
            <consortium name="The Broad Institute Microbial Omics Core"/>
            <consortium name="The Broad Institute Genomic Center for Infectious Diseases"/>
            <person name="Earl A."/>
            <person name="Manson A."/>
            <person name="Gilmore M."/>
            <person name="Schwartman J."/>
            <person name="Shea T."/>
            <person name="Abouelleil A."/>
            <person name="Cao P."/>
            <person name="Chapman S."/>
            <person name="Cusick C."/>
            <person name="Young S."/>
            <person name="Neafsey D."/>
            <person name="Nusbaum C."/>
            <person name="Birren B."/>
        </authorList>
    </citation>
    <scope>NUCLEOTIDE SEQUENCE</scope>
    <source>
        <strain evidence="2">9D6_DIV0238</strain>
    </source>
</reference>
<dbReference type="Proteomes" id="UP000196151">
    <property type="component" value="Chromosome"/>
</dbReference>
<protein>
    <recommendedName>
        <fullName evidence="4">WYL domain-containing protein</fullName>
    </recommendedName>
</protein>
<reference evidence="1" key="1">
    <citation type="submission" date="2017-05" db="EMBL/GenBank/DDBJ databases">
        <title>The Genome Sequence of Enterococcus sp. 9D6_DIV0238.</title>
        <authorList>
            <consortium name="The Broad Institute Genomics Platform"/>
            <consortium name="The Broad Institute Genomic Center for Infectious Diseases"/>
            <person name="Earl A."/>
            <person name="Manson A."/>
            <person name="Schwartman J."/>
            <person name="Gilmore M."/>
            <person name="Abouelleil A."/>
            <person name="Cao P."/>
            <person name="Chapman S."/>
            <person name="Cusick C."/>
            <person name="Shea T."/>
            <person name="Young S."/>
            <person name="Neafsey D."/>
            <person name="Nusbaum C."/>
            <person name="Birren B."/>
        </authorList>
    </citation>
    <scope>NUCLEOTIDE SEQUENCE [LARGE SCALE GENOMIC DNA]</scope>
    <source>
        <strain evidence="1">9D6_DIV0238</strain>
    </source>
</reference>
<gene>
    <name evidence="2" type="ORF">A5889_000041</name>
    <name evidence="1" type="ORF">A5889_000731</name>
</gene>
<name>A0A200JEZ4_9ENTE</name>
<evidence type="ECO:0000313" key="2">
    <source>
        <dbReference type="EMBL" id="WYJ92562.1"/>
    </source>
</evidence>
<dbReference type="PROSITE" id="PS52050">
    <property type="entry name" value="WYL"/>
    <property type="match status" value="1"/>
</dbReference>